<dbReference type="CDD" id="cd00757">
    <property type="entry name" value="ThiF_MoeB_HesA_family"/>
    <property type="match status" value="1"/>
</dbReference>
<keyword evidence="3" id="KW-1185">Reference proteome</keyword>
<evidence type="ECO:0000313" key="3">
    <source>
        <dbReference type="Proteomes" id="UP001301152"/>
    </source>
</evidence>
<dbReference type="Gene3D" id="3.40.50.720">
    <property type="entry name" value="NAD(P)-binding Rossmann-like Domain"/>
    <property type="match status" value="1"/>
</dbReference>
<proteinExistence type="predicted"/>
<dbReference type="InterPro" id="IPR035985">
    <property type="entry name" value="Ubiquitin-activating_enz"/>
</dbReference>
<dbReference type="RefSeq" id="WP_173559836.1">
    <property type="nucleotide sequence ID" value="NZ_JAPIUZ010000005.1"/>
</dbReference>
<dbReference type="Pfam" id="PF00899">
    <property type="entry name" value="ThiF"/>
    <property type="match status" value="1"/>
</dbReference>
<dbReference type="PANTHER" id="PTHR10953">
    <property type="entry name" value="UBIQUITIN-ACTIVATING ENZYME E1"/>
    <property type="match status" value="1"/>
</dbReference>
<dbReference type="PANTHER" id="PTHR10953:SF102">
    <property type="entry name" value="ADENYLYLTRANSFERASE AND SULFURTRANSFERASE MOCS3"/>
    <property type="match status" value="1"/>
</dbReference>
<protein>
    <submittedName>
        <fullName evidence="2">Molybdopterin-synthase adenylyltransferase MoeB</fullName>
    </submittedName>
</protein>
<dbReference type="Proteomes" id="UP001301152">
    <property type="component" value="Unassembled WGS sequence"/>
</dbReference>
<feature type="domain" description="THIF-type NAD/FAD binding fold" evidence="1">
    <location>
        <begin position="13"/>
        <end position="249"/>
    </location>
</feature>
<keyword evidence="2" id="KW-0548">Nucleotidyltransferase</keyword>
<sequence length="258" mass="27520">MDTEFTEEEIQRYSRHILLPEVGGTGQLALRKASVLVVGAGGLGSPVALYLAAAGVGRIGLVDDDVVELSNLQRQVVHNTAAVGEQKVVSAKARLLALNPDITVDTWNVRLSEQTCDEIIGRYDLVCDGSDNFSTRYLVNAACVRARRPLVSAAVQRFGGQLSTYRPWQGGPCYHCLYPETDGDAAGLSCSEAGVFGAVTGVMGTLQATEALKEILGLGESLSGRLLMWDALSTRFTTITLKQDPSCPVCGGKQEISE</sequence>
<comment type="caution">
    <text evidence="2">The sequence shown here is derived from an EMBL/GenBank/DDBJ whole genome shotgun (WGS) entry which is preliminary data.</text>
</comment>
<organism evidence="2 3">
    <name type="scientific">Acetobacter thailandicus</name>
    <dbReference type="NCBI Taxonomy" id="1502842"/>
    <lineage>
        <taxon>Bacteria</taxon>
        <taxon>Pseudomonadati</taxon>
        <taxon>Pseudomonadota</taxon>
        <taxon>Alphaproteobacteria</taxon>
        <taxon>Acetobacterales</taxon>
        <taxon>Acetobacteraceae</taxon>
        <taxon>Acetobacter</taxon>
    </lineage>
</organism>
<dbReference type="SUPFAM" id="SSF69572">
    <property type="entry name" value="Activating enzymes of the ubiquitin-like proteins"/>
    <property type="match status" value="1"/>
</dbReference>
<evidence type="ECO:0000313" key="2">
    <source>
        <dbReference type="EMBL" id="MCX2564362.1"/>
    </source>
</evidence>
<name>A0ABT3QGF1_9PROT</name>
<dbReference type="EMBL" id="JAPIUZ010000005">
    <property type="protein sequence ID" value="MCX2564362.1"/>
    <property type="molecule type" value="Genomic_DNA"/>
</dbReference>
<gene>
    <name evidence="2" type="ORF">OQ497_10370</name>
</gene>
<dbReference type="NCBIfam" id="NF004281">
    <property type="entry name" value="PRK05690.1"/>
    <property type="match status" value="1"/>
</dbReference>
<dbReference type="InterPro" id="IPR000594">
    <property type="entry name" value="ThiF_NAD_FAD-bd"/>
</dbReference>
<accession>A0ABT3QGF1</accession>
<reference evidence="2 3" key="1">
    <citation type="submission" date="2022-11" db="EMBL/GenBank/DDBJ databases">
        <title>Genome sequencing of Acetobacter type strain.</title>
        <authorList>
            <person name="Heo J."/>
            <person name="Lee D."/>
            <person name="Han B.-H."/>
            <person name="Hong S.-B."/>
            <person name="Kwon S.-W."/>
        </authorList>
    </citation>
    <scope>NUCLEOTIDE SEQUENCE [LARGE SCALE GENOMIC DNA]</scope>
    <source>
        <strain evidence="2 3">KACC 21253</strain>
    </source>
</reference>
<evidence type="ECO:0000259" key="1">
    <source>
        <dbReference type="Pfam" id="PF00899"/>
    </source>
</evidence>
<dbReference type="GO" id="GO:0016779">
    <property type="term" value="F:nucleotidyltransferase activity"/>
    <property type="evidence" value="ECO:0007669"/>
    <property type="project" value="UniProtKB-KW"/>
</dbReference>
<keyword evidence="2" id="KW-0808">Transferase</keyword>
<dbReference type="InterPro" id="IPR045886">
    <property type="entry name" value="ThiF/MoeB/HesA"/>
</dbReference>